<keyword evidence="2" id="KW-0238">DNA-binding</keyword>
<dbReference type="InterPro" id="IPR052359">
    <property type="entry name" value="HTH-type_reg/antitoxin"/>
</dbReference>
<evidence type="ECO:0000256" key="1">
    <source>
        <dbReference type="ARBA" id="ARBA00023015"/>
    </source>
</evidence>
<organism evidence="5 6">
    <name type="scientific">Acidovorax soli</name>
    <dbReference type="NCBI Taxonomy" id="592050"/>
    <lineage>
        <taxon>Bacteria</taxon>
        <taxon>Pseudomonadati</taxon>
        <taxon>Pseudomonadota</taxon>
        <taxon>Betaproteobacteria</taxon>
        <taxon>Burkholderiales</taxon>
        <taxon>Comamonadaceae</taxon>
        <taxon>Acidovorax</taxon>
    </lineage>
</organism>
<dbReference type="Proteomes" id="UP000199002">
    <property type="component" value="Unassembled WGS sequence"/>
</dbReference>
<dbReference type="PROSITE" id="PS50943">
    <property type="entry name" value="HTH_CROC1"/>
    <property type="match status" value="1"/>
</dbReference>
<evidence type="ECO:0000259" key="4">
    <source>
        <dbReference type="PROSITE" id="PS50943"/>
    </source>
</evidence>
<name>A0A1H4FLI4_9BURK</name>
<dbReference type="SMART" id="SM00530">
    <property type="entry name" value="HTH_XRE"/>
    <property type="match status" value="1"/>
</dbReference>
<dbReference type="PANTHER" id="PTHR36511:SF4">
    <property type="entry name" value="ANTITOXIN MQSA"/>
    <property type="match status" value="1"/>
</dbReference>
<keyword evidence="3" id="KW-0804">Transcription</keyword>
<keyword evidence="6" id="KW-1185">Reference proteome</keyword>
<sequence length="113" mass="12065">MLSKKVSKPMTDAELAAWEATRDLEAELIESAHQMAEGKTTAAYSPVIAARKGSGLSQSQFAALLGVSVRTLQGWEQGRRQPTGAAKALIAIAQKSPQILAELANDERFKQAA</sequence>
<evidence type="ECO:0000256" key="2">
    <source>
        <dbReference type="ARBA" id="ARBA00023125"/>
    </source>
</evidence>
<dbReference type="STRING" id="592050.SAMN05421875_1791"/>
<accession>A0A1H4FLI4</accession>
<reference evidence="6" key="1">
    <citation type="submission" date="2016-10" db="EMBL/GenBank/DDBJ databases">
        <authorList>
            <person name="Varghese N."/>
            <person name="Submissions S."/>
        </authorList>
    </citation>
    <scope>NUCLEOTIDE SEQUENCE [LARGE SCALE GENOMIC DNA]</scope>
    <source>
        <strain evidence="6">DSM 25157</strain>
    </source>
</reference>
<dbReference type="CDD" id="cd00093">
    <property type="entry name" value="HTH_XRE"/>
    <property type="match status" value="1"/>
</dbReference>
<evidence type="ECO:0000313" key="5">
    <source>
        <dbReference type="EMBL" id="SEA98166.1"/>
    </source>
</evidence>
<feature type="domain" description="HTH cro/C1-type" evidence="4">
    <location>
        <begin position="47"/>
        <end position="100"/>
    </location>
</feature>
<dbReference type="InterPro" id="IPR010982">
    <property type="entry name" value="Lambda_DNA-bd_dom_sf"/>
</dbReference>
<dbReference type="AlphaFoldDB" id="A0A1H4FLI4"/>
<dbReference type="Gene3D" id="1.10.260.40">
    <property type="entry name" value="lambda repressor-like DNA-binding domains"/>
    <property type="match status" value="1"/>
</dbReference>
<dbReference type="SUPFAM" id="SSF47413">
    <property type="entry name" value="lambda repressor-like DNA-binding domains"/>
    <property type="match status" value="1"/>
</dbReference>
<dbReference type="Pfam" id="PF01381">
    <property type="entry name" value="HTH_3"/>
    <property type="match status" value="1"/>
</dbReference>
<protein>
    <submittedName>
        <fullName evidence="5">Putative transcriptional regulator</fullName>
    </submittedName>
</protein>
<evidence type="ECO:0000256" key="3">
    <source>
        <dbReference type="ARBA" id="ARBA00023163"/>
    </source>
</evidence>
<keyword evidence="1" id="KW-0805">Transcription regulation</keyword>
<proteinExistence type="predicted"/>
<dbReference type="PANTHER" id="PTHR36511">
    <property type="entry name" value="MERR FAMILY BACTERIAL REGULATORY PROTEIN"/>
    <property type="match status" value="1"/>
</dbReference>
<dbReference type="InterPro" id="IPR001387">
    <property type="entry name" value="Cro/C1-type_HTH"/>
</dbReference>
<dbReference type="RefSeq" id="WP_092701763.1">
    <property type="nucleotide sequence ID" value="NZ_FNQJ01000079.1"/>
</dbReference>
<dbReference type="EMBL" id="FNQJ01000079">
    <property type="protein sequence ID" value="SEA98166.1"/>
    <property type="molecule type" value="Genomic_DNA"/>
</dbReference>
<dbReference type="GO" id="GO:0003677">
    <property type="term" value="F:DNA binding"/>
    <property type="evidence" value="ECO:0007669"/>
    <property type="project" value="UniProtKB-KW"/>
</dbReference>
<gene>
    <name evidence="5" type="ORF">SAMN05421875_1791</name>
</gene>
<dbReference type="GeneID" id="34231548"/>
<evidence type="ECO:0000313" key="6">
    <source>
        <dbReference type="Proteomes" id="UP000199002"/>
    </source>
</evidence>